<evidence type="ECO:0000313" key="2">
    <source>
        <dbReference type="EMBL" id="KYH34565.1"/>
    </source>
</evidence>
<dbReference type="Proteomes" id="UP000075531">
    <property type="component" value="Unassembled WGS sequence"/>
</dbReference>
<name>A0A151B3S4_9CLOT</name>
<gene>
    <name evidence="2" type="ORF">CLTEP_14930</name>
</gene>
<dbReference type="EMBL" id="LTBA01000014">
    <property type="protein sequence ID" value="KYH34565.1"/>
    <property type="molecule type" value="Genomic_DNA"/>
</dbReference>
<dbReference type="Pfam" id="PF04143">
    <property type="entry name" value="Sulf_transp"/>
    <property type="match status" value="1"/>
</dbReference>
<feature type="transmembrane region" description="Helical" evidence="1">
    <location>
        <begin position="158"/>
        <end position="181"/>
    </location>
</feature>
<evidence type="ECO:0000313" key="3">
    <source>
        <dbReference type="Proteomes" id="UP000075531"/>
    </source>
</evidence>
<feature type="transmembrane region" description="Helical" evidence="1">
    <location>
        <begin position="23"/>
        <end position="41"/>
    </location>
</feature>
<keyword evidence="1" id="KW-0812">Transmembrane</keyword>
<keyword evidence="1" id="KW-1133">Transmembrane helix</keyword>
<reference evidence="2 3" key="1">
    <citation type="submission" date="2016-02" db="EMBL/GenBank/DDBJ databases">
        <title>Genome sequence of Clostridium tepidiprofundi DSM 19306.</title>
        <authorList>
            <person name="Poehlein A."/>
            <person name="Daniel R."/>
        </authorList>
    </citation>
    <scope>NUCLEOTIDE SEQUENCE [LARGE SCALE GENOMIC DNA]</scope>
    <source>
        <strain evidence="2 3">DSM 19306</strain>
    </source>
</reference>
<keyword evidence="3" id="KW-1185">Reference proteome</keyword>
<feature type="transmembrane region" description="Helical" evidence="1">
    <location>
        <begin position="201"/>
        <end position="220"/>
    </location>
</feature>
<organism evidence="2 3">
    <name type="scientific">Clostridium tepidiprofundi DSM 19306</name>
    <dbReference type="NCBI Taxonomy" id="1121338"/>
    <lineage>
        <taxon>Bacteria</taxon>
        <taxon>Bacillati</taxon>
        <taxon>Bacillota</taxon>
        <taxon>Clostridia</taxon>
        <taxon>Eubacteriales</taxon>
        <taxon>Clostridiaceae</taxon>
        <taxon>Clostridium</taxon>
    </lineage>
</organism>
<feature type="transmembrane region" description="Helical" evidence="1">
    <location>
        <begin position="123"/>
        <end position="146"/>
    </location>
</feature>
<feature type="transmembrane region" description="Helical" evidence="1">
    <location>
        <begin position="83"/>
        <end position="103"/>
    </location>
</feature>
<proteinExistence type="predicted"/>
<dbReference type="RefSeq" id="WP_066824812.1">
    <property type="nucleotide sequence ID" value="NZ_LTBA01000014.1"/>
</dbReference>
<accession>A0A151B3S4</accession>
<dbReference type="AlphaFoldDB" id="A0A151B3S4"/>
<protein>
    <submittedName>
        <fullName evidence="2">Putative inner membrane protein</fullName>
    </submittedName>
</protein>
<dbReference type="InterPro" id="IPR007272">
    <property type="entry name" value="Sulf_transp_TsuA/YedE"/>
</dbReference>
<feature type="transmembrane region" description="Helical" evidence="1">
    <location>
        <begin position="46"/>
        <end position="63"/>
    </location>
</feature>
<dbReference type="STRING" id="1121338.CLTEP_14930"/>
<evidence type="ECO:0000256" key="1">
    <source>
        <dbReference type="SAM" id="Phobius"/>
    </source>
</evidence>
<sequence>MSNEISDLINQRKKKVNSKKNQIFYGGTLLIIALFLCMVIWKNNHVYALCWIIGIIIGIVIRYSRFCFASAFREPFLVGNTRIIRAIILALIISSIGFAIIQYKYCHGNFADYNVVPGEISSVGIHVALGAFIFGIGMIFAGGCACSTLMRIGEGHSLHWVVLLGFIIGTLLGAKNYPFWYNHIIVNAKTIYFFKYFDFKIVLFGQIIVLIVLYMAALWYENRHSKDM</sequence>
<keyword evidence="1" id="KW-0472">Membrane</keyword>
<dbReference type="PATRIC" id="fig|1121338.3.peg.1537"/>
<comment type="caution">
    <text evidence="2">The sequence shown here is derived from an EMBL/GenBank/DDBJ whole genome shotgun (WGS) entry which is preliminary data.</text>
</comment>